<dbReference type="InterPro" id="IPR036322">
    <property type="entry name" value="WD40_repeat_dom_sf"/>
</dbReference>
<dbReference type="InterPro" id="IPR055442">
    <property type="entry name" value="Beta-prop_EML-like_2nd"/>
</dbReference>
<evidence type="ECO:0000259" key="5">
    <source>
        <dbReference type="Pfam" id="PF23414"/>
    </source>
</evidence>
<evidence type="ECO:0000256" key="3">
    <source>
        <dbReference type="PROSITE-ProRule" id="PRU00221"/>
    </source>
</evidence>
<feature type="region of interest" description="Disordered" evidence="4">
    <location>
        <begin position="732"/>
        <end position="872"/>
    </location>
</feature>
<feature type="domain" description="EML-like second beta-propeller" evidence="5">
    <location>
        <begin position="436"/>
        <end position="723"/>
    </location>
</feature>
<organism evidence="6 7">
    <name type="scientific">Symbiodinium natans</name>
    <dbReference type="NCBI Taxonomy" id="878477"/>
    <lineage>
        <taxon>Eukaryota</taxon>
        <taxon>Sar</taxon>
        <taxon>Alveolata</taxon>
        <taxon>Dinophyceae</taxon>
        <taxon>Suessiales</taxon>
        <taxon>Symbiodiniaceae</taxon>
        <taxon>Symbiodinium</taxon>
    </lineage>
</organism>
<evidence type="ECO:0000256" key="2">
    <source>
        <dbReference type="ARBA" id="ARBA00022737"/>
    </source>
</evidence>
<dbReference type="InterPro" id="IPR015943">
    <property type="entry name" value="WD40/YVTN_repeat-like_dom_sf"/>
</dbReference>
<feature type="compositionally biased region" description="Low complexity" evidence="4">
    <location>
        <begin position="772"/>
        <end position="792"/>
    </location>
</feature>
<dbReference type="Proteomes" id="UP000604046">
    <property type="component" value="Unassembled WGS sequence"/>
</dbReference>
<dbReference type="EMBL" id="CAJNDS010001112">
    <property type="protein sequence ID" value="CAE7247752.1"/>
    <property type="molecule type" value="Genomic_DNA"/>
</dbReference>
<comment type="caution">
    <text evidence="6">The sequence shown here is derived from an EMBL/GenBank/DDBJ whole genome shotgun (WGS) entry which is preliminary data.</text>
</comment>
<dbReference type="PROSITE" id="PS50294">
    <property type="entry name" value="WD_REPEATS_REGION"/>
    <property type="match status" value="1"/>
</dbReference>
<proteinExistence type="predicted"/>
<dbReference type="PANTHER" id="PTHR13720:SF33">
    <property type="entry name" value="HELP DOMAIN-CONTAINING PROTEIN"/>
    <property type="match status" value="1"/>
</dbReference>
<dbReference type="Gene3D" id="2.130.10.10">
    <property type="entry name" value="YVTN repeat-like/Quinoprotein amine dehydrogenase"/>
    <property type="match status" value="2"/>
</dbReference>
<dbReference type="Pfam" id="PF00400">
    <property type="entry name" value="WD40"/>
    <property type="match status" value="2"/>
</dbReference>
<feature type="repeat" description="WD" evidence="3">
    <location>
        <begin position="575"/>
        <end position="616"/>
    </location>
</feature>
<dbReference type="Pfam" id="PF23414">
    <property type="entry name" value="Beta-prop_EML_2"/>
    <property type="match status" value="1"/>
</dbReference>
<dbReference type="InterPro" id="IPR001680">
    <property type="entry name" value="WD40_rpt"/>
</dbReference>
<name>A0A812LPI9_9DINO</name>
<sequence length="1071" mass="112646">MSENPRSASPPKGRLGSQSVFGTKASLVANTVRARIGGRIAALHIPQSEAQKLERVARDAAEQRKLRAPPEAGLVLEYAYGFNGRGCQNLYGFGQSYCYSVAALGVVWDEEHKEQRTFQGHTAEITAMACCSQSRRIATGQKMAAGETTASILLWSAEEPVPSMRQQILGHNYAIYSLAFSADGRWLFSVAAEERGRKPSKNELKANTSPLCAWRIDDAPAKGPARQIRAPQVRLPIKEKVHLVPHPTDSNRLMAYGGRNVYFVTCSWAAKDAAQSAKLLIPTPPHDSAGCPFYGFKSGCFFSGSPDLAIVGADGGVFVIEAFSSDGPVCLRGLAIAAFEVRFLVPLSSGDVACGGSGDSILLLRSDLSSSKLKVAGLARNILDFATATVIEAPTGPQILAGTVNGALCRIRMNTGAGYCSAELLEQSPSGRAEVKALAVNPRKPSQVAVADASGLVMFFDLDVQRLMDVASQFRAGVTAMTWDPSGLLLAVGLESGGLRCMLIGDLEAGRMSELEMGSAGLYDAAVTALCFSPGAGGLLAVGYRDGRVQILQVQRPSIGGGNGSTFHLVPFKVLQGNASAVLSLQFAKDGSALASNARDSAVLCWDVETGKSVPANFPPDVWFGSGHGFRLTVSWAMWGAWNKDSYKSSTAIVAESHGVSKLMAVGDEDGLVKLQRFPLFIPDASAKEYAGHCSRIAGLAWAGPDRLVTAGAGSCGLLQWRLEASQRRKETEEVAAVQPKTEETNKETGTAGAVGTASVRSTRSAGAGRRPTASGTSQSSTARSKSPSSTGGTEAARPSRPTSVSQRSSSPTRANRPRVNDSITSVASSRPNSRSRASSRLRGSTGAGNAEPKQFTFKAQPDAQPDEERFKDAAVQTDAPNVAAPRNIVTFAPPVNYAPGRFIAINHEPYGAWQVQSRPASPMRYASPPRLVSMPPAYGQPLPYMSPPPAKRSPSYPMVAISPPNLQEGLPVGNPAAVPSVIRYVSAASALAPSSPSAATPNPVVRAQTPPPTRVSPRIYQPTQSALAGSPATEPLTRPTARLALTTPASTISACNSGEVSQGQLCCGGP</sequence>
<feature type="region of interest" description="Disordered" evidence="4">
    <location>
        <begin position="995"/>
        <end position="1019"/>
    </location>
</feature>
<feature type="compositionally biased region" description="Low complexity" evidence="4">
    <location>
        <begin position="826"/>
        <end position="849"/>
    </location>
</feature>
<keyword evidence="2" id="KW-0677">Repeat</keyword>
<protein>
    <submittedName>
        <fullName evidence="6">Eml5 protein</fullName>
    </submittedName>
</protein>
<feature type="compositionally biased region" description="Low complexity" evidence="4">
    <location>
        <begin position="799"/>
        <end position="814"/>
    </location>
</feature>
<keyword evidence="1 3" id="KW-0853">WD repeat</keyword>
<dbReference type="SUPFAM" id="SSF101908">
    <property type="entry name" value="Putative isomerase YbhE"/>
    <property type="match status" value="1"/>
</dbReference>
<gene>
    <name evidence="6" type="primary">Eml5</name>
    <name evidence="6" type="ORF">SNAT2548_LOCUS11926</name>
</gene>
<evidence type="ECO:0000313" key="6">
    <source>
        <dbReference type="EMBL" id="CAE7247752.1"/>
    </source>
</evidence>
<dbReference type="SMART" id="SM00320">
    <property type="entry name" value="WD40"/>
    <property type="match status" value="7"/>
</dbReference>
<dbReference type="OrthoDB" id="47802at2759"/>
<dbReference type="PROSITE" id="PS50082">
    <property type="entry name" value="WD_REPEATS_2"/>
    <property type="match status" value="1"/>
</dbReference>
<dbReference type="InterPro" id="IPR050630">
    <property type="entry name" value="WD_repeat_EMAP"/>
</dbReference>
<evidence type="ECO:0000256" key="1">
    <source>
        <dbReference type="ARBA" id="ARBA00022574"/>
    </source>
</evidence>
<accession>A0A812LPI9</accession>
<dbReference type="SUPFAM" id="SSF50978">
    <property type="entry name" value="WD40 repeat-like"/>
    <property type="match status" value="1"/>
</dbReference>
<dbReference type="AlphaFoldDB" id="A0A812LPI9"/>
<evidence type="ECO:0000313" key="7">
    <source>
        <dbReference type="Proteomes" id="UP000604046"/>
    </source>
</evidence>
<dbReference type="SUPFAM" id="SSF50993">
    <property type="entry name" value="Peptidase/esterase 'gauge' domain"/>
    <property type="match status" value="1"/>
</dbReference>
<evidence type="ECO:0000256" key="4">
    <source>
        <dbReference type="SAM" id="MobiDB-lite"/>
    </source>
</evidence>
<keyword evidence="7" id="KW-1185">Reference proteome</keyword>
<reference evidence="6" key="1">
    <citation type="submission" date="2021-02" db="EMBL/GenBank/DDBJ databases">
        <authorList>
            <person name="Dougan E. K."/>
            <person name="Rhodes N."/>
            <person name="Thang M."/>
            <person name="Chan C."/>
        </authorList>
    </citation>
    <scope>NUCLEOTIDE SEQUENCE</scope>
</reference>
<dbReference type="PANTHER" id="PTHR13720">
    <property type="entry name" value="WD-40 REPEAT PROTEIN"/>
    <property type="match status" value="1"/>
</dbReference>